<comment type="caution">
    <text evidence="9">The sequence shown here is derived from an EMBL/GenBank/DDBJ whole genome shotgun (WGS) entry which is preliminary data.</text>
</comment>
<feature type="domain" description="Histidine kinase" evidence="8">
    <location>
        <begin position="179"/>
        <end position="380"/>
    </location>
</feature>
<dbReference type="EC" id="2.7.-.-" evidence="9"/>
<evidence type="ECO:0000256" key="1">
    <source>
        <dbReference type="ARBA" id="ARBA00022553"/>
    </source>
</evidence>
<dbReference type="PRINTS" id="PR00344">
    <property type="entry name" value="BCTRLSENSOR"/>
</dbReference>
<dbReference type="SUPFAM" id="SSF55874">
    <property type="entry name" value="ATPase domain of HSP90 chaperone/DNA topoisomerase II/histidine kinase"/>
    <property type="match status" value="1"/>
</dbReference>
<feature type="transmembrane region" description="Helical" evidence="7">
    <location>
        <begin position="12"/>
        <end position="34"/>
    </location>
</feature>
<organism evidence="9">
    <name type="scientific">bioreactor metagenome</name>
    <dbReference type="NCBI Taxonomy" id="1076179"/>
    <lineage>
        <taxon>unclassified sequences</taxon>
        <taxon>metagenomes</taxon>
        <taxon>ecological metagenomes</taxon>
    </lineage>
</organism>
<dbReference type="PROSITE" id="PS50109">
    <property type="entry name" value="HIS_KIN"/>
    <property type="match status" value="1"/>
</dbReference>
<keyword evidence="2 9" id="KW-0808">Transferase</keyword>
<proteinExistence type="predicted"/>
<dbReference type="Pfam" id="PF02518">
    <property type="entry name" value="HATPase_c"/>
    <property type="match status" value="1"/>
</dbReference>
<evidence type="ECO:0000256" key="3">
    <source>
        <dbReference type="ARBA" id="ARBA00022741"/>
    </source>
</evidence>
<reference evidence="9" key="1">
    <citation type="submission" date="2019-08" db="EMBL/GenBank/DDBJ databases">
        <authorList>
            <person name="Kucharzyk K."/>
            <person name="Murdoch R.W."/>
            <person name="Higgins S."/>
            <person name="Loffler F."/>
        </authorList>
    </citation>
    <scope>NUCLEOTIDE SEQUENCE</scope>
</reference>
<sequence length="380" mass="42668">MNFLFESRQPVRYAFIAVATVIALVSLVFSNTLVKGLAKEERNKVEIWAAATELLSKSDESSDMNLVLQILQSNKTIPVILYDKTSNTLSANNIKLPEKDTQGFLLKKTGEFAVKHDPIELEELNQSVYFDDSFILKRLQIYPYVQLLVISIFIALAFFALMSSQKAQQNKVWAGLSKETAHQLGTPISSLIAWTEYLKLKGLDPALINEMGKDVYRLEVIAERFSKIGSVSDIKPVTLQDAVKQSVAYLENRISDKVRLIFDFPESSTMVQLNESLFSWVIENLTKNAVDAMGGEGIITYSMGEKGRHCFLDISDTGKGVSKSKFNRIFQPGFTTKERGWGLGLSLAKRIVENYHEGKIFVKQSEIGKGTTFRILLRKG</sequence>
<dbReference type="GO" id="GO:0005524">
    <property type="term" value="F:ATP binding"/>
    <property type="evidence" value="ECO:0007669"/>
    <property type="project" value="UniProtKB-KW"/>
</dbReference>
<dbReference type="EMBL" id="VSSQ01021315">
    <property type="protein sequence ID" value="MPM66820.1"/>
    <property type="molecule type" value="Genomic_DNA"/>
</dbReference>
<dbReference type="PANTHER" id="PTHR43065:SF10">
    <property type="entry name" value="PEROXIDE STRESS-ACTIVATED HISTIDINE KINASE MAK3"/>
    <property type="match status" value="1"/>
</dbReference>
<protein>
    <submittedName>
        <fullName evidence="9">Adaptive-response sensory-kinase SasA</fullName>
        <ecNumber evidence="9">2.7.-.-</ecNumber>
    </submittedName>
</protein>
<dbReference type="InterPro" id="IPR004358">
    <property type="entry name" value="Sig_transdc_His_kin-like_C"/>
</dbReference>
<dbReference type="InterPro" id="IPR036890">
    <property type="entry name" value="HATPase_C_sf"/>
</dbReference>
<dbReference type="GO" id="GO:0000160">
    <property type="term" value="P:phosphorelay signal transduction system"/>
    <property type="evidence" value="ECO:0007669"/>
    <property type="project" value="UniProtKB-KW"/>
</dbReference>
<evidence type="ECO:0000256" key="4">
    <source>
        <dbReference type="ARBA" id="ARBA00022777"/>
    </source>
</evidence>
<evidence type="ECO:0000313" key="9">
    <source>
        <dbReference type="EMBL" id="MPM66820.1"/>
    </source>
</evidence>
<keyword evidence="7" id="KW-0812">Transmembrane</keyword>
<dbReference type="GO" id="GO:0016301">
    <property type="term" value="F:kinase activity"/>
    <property type="evidence" value="ECO:0007669"/>
    <property type="project" value="UniProtKB-KW"/>
</dbReference>
<dbReference type="InterPro" id="IPR003594">
    <property type="entry name" value="HATPase_dom"/>
</dbReference>
<evidence type="ECO:0000256" key="5">
    <source>
        <dbReference type="ARBA" id="ARBA00022840"/>
    </source>
</evidence>
<gene>
    <name evidence="9" type="primary">sasA_285</name>
    <name evidence="9" type="ORF">SDC9_113732</name>
</gene>
<feature type="transmembrane region" description="Helical" evidence="7">
    <location>
        <begin position="141"/>
        <end position="162"/>
    </location>
</feature>
<evidence type="ECO:0000256" key="2">
    <source>
        <dbReference type="ARBA" id="ARBA00022679"/>
    </source>
</evidence>
<keyword evidence="3" id="KW-0547">Nucleotide-binding</keyword>
<keyword evidence="7" id="KW-0472">Membrane</keyword>
<keyword evidence="4 9" id="KW-0418">Kinase</keyword>
<dbReference type="Gene3D" id="3.30.565.10">
    <property type="entry name" value="Histidine kinase-like ATPase, C-terminal domain"/>
    <property type="match status" value="1"/>
</dbReference>
<evidence type="ECO:0000259" key="8">
    <source>
        <dbReference type="PROSITE" id="PS50109"/>
    </source>
</evidence>
<keyword evidence="5" id="KW-0067">ATP-binding</keyword>
<accession>A0A645BMV5</accession>
<keyword evidence="6" id="KW-0902">Two-component regulatory system</keyword>
<dbReference type="InterPro" id="IPR005467">
    <property type="entry name" value="His_kinase_dom"/>
</dbReference>
<dbReference type="PANTHER" id="PTHR43065">
    <property type="entry name" value="SENSOR HISTIDINE KINASE"/>
    <property type="match status" value="1"/>
</dbReference>
<dbReference type="SMART" id="SM00387">
    <property type="entry name" value="HATPase_c"/>
    <property type="match status" value="1"/>
</dbReference>
<evidence type="ECO:0000256" key="6">
    <source>
        <dbReference type="ARBA" id="ARBA00023012"/>
    </source>
</evidence>
<keyword evidence="1" id="KW-0597">Phosphoprotein</keyword>
<keyword evidence="7" id="KW-1133">Transmembrane helix</keyword>
<dbReference type="AlphaFoldDB" id="A0A645BMV5"/>
<name>A0A645BMV5_9ZZZZ</name>
<evidence type="ECO:0000256" key="7">
    <source>
        <dbReference type="SAM" id="Phobius"/>
    </source>
</evidence>